<proteinExistence type="predicted"/>
<sequence length="53" mass="6317">QNRNKEERRRRENNGFKLEFCEADSRHTRENQMTSETSLERSCCHEATESDGL</sequence>
<protein>
    <submittedName>
        <fullName evidence="2">Uncharacterized protein</fullName>
    </submittedName>
</protein>
<evidence type="ECO:0000313" key="2">
    <source>
        <dbReference type="EMBL" id="KAG7547828.1"/>
    </source>
</evidence>
<gene>
    <name evidence="2" type="ORF">ISN44_As12g030390</name>
</gene>
<keyword evidence="3" id="KW-1185">Reference proteome</keyword>
<feature type="non-terminal residue" evidence="2">
    <location>
        <position position="1"/>
    </location>
</feature>
<dbReference type="EMBL" id="JAEFBJ010000012">
    <property type="protein sequence ID" value="KAG7547828.1"/>
    <property type="molecule type" value="Genomic_DNA"/>
</dbReference>
<feature type="region of interest" description="Disordered" evidence="1">
    <location>
        <begin position="26"/>
        <end position="53"/>
    </location>
</feature>
<evidence type="ECO:0000313" key="3">
    <source>
        <dbReference type="Proteomes" id="UP000694251"/>
    </source>
</evidence>
<feature type="compositionally biased region" description="Basic and acidic residues" evidence="1">
    <location>
        <begin position="38"/>
        <end position="53"/>
    </location>
</feature>
<dbReference type="Proteomes" id="UP000694251">
    <property type="component" value="Chromosome 12"/>
</dbReference>
<dbReference type="AlphaFoldDB" id="A0A8T1YPD0"/>
<comment type="caution">
    <text evidence="2">The sequence shown here is derived from an EMBL/GenBank/DDBJ whole genome shotgun (WGS) entry which is preliminary data.</text>
</comment>
<name>A0A8T1YPD0_ARASU</name>
<accession>A0A8T1YPD0</accession>
<evidence type="ECO:0000256" key="1">
    <source>
        <dbReference type="SAM" id="MobiDB-lite"/>
    </source>
</evidence>
<organism evidence="2 3">
    <name type="scientific">Arabidopsis suecica</name>
    <name type="common">Swedish thale-cress</name>
    <name type="synonym">Cardaminopsis suecica</name>
    <dbReference type="NCBI Taxonomy" id="45249"/>
    <lineage>
        <taxon>Eukaryota</taxon>
        <taxon>Viridiplantae</taxon>
        <taxon>Streptophyta</taxon>
        <taxon>Embryophyta</taxon>
        <taxon>Tracheophyta</taxon>
        <taxon>Spermatophyta</taxon>
        <taxon>Magnoliopsida</taxon>
        <taxon>eudicotyledons</taxon>
        <taxon>Gunneridae</taxon>
        <taxon>Pentapetalae</taxon>
        <taxon>rosids</taxon>
        <taxon>malvids</taxon>
        <taxon>Brassicales</taxon>
        <taxon>Brassicaceae</taxon>
        <taxon>Camelineae</taxon>
        <taxon>Arabidopsis</taxon>
    </lineage>
</organism>
<reference evidence="2 3" key="1">
    <citation type="submission" date="2020-12" db="EMBL/GenBank/DDBJ databases">
        <title>Concerted genomic and epigenomic changes stabilize Arabidopsis allopolyploids.</title>
        <authorList>
            <person name="Chen Z."/>
        </authorList>
    </citation>
    <scope>NUCLEOTIDE SEQUENCE [LARGE SCALE GENOMIC DNA]</scope>
    <source>
        <strain evidence="2">As9502</strain>
        <tissue evidence="2">Leaf</tissue>
    </source>
</reference>